<keyword evidence="2" id="KW-1185">Reference proteome</keyword>
<gene>
    <name evidence="1" type="ORF">Adt_18224</name>
</gene>
<dbReference type="Proteomes" id="UP001604336">
    <property type="component" value="Unassembled WGS sequence"/>
</dbReference>
<comment type="caution">
    <text evidence="1">The sequence shown here is derived from an EMBL/GenBank/DDBJ whole genome shotgun (WGS) entry which is preliminary data.</text>
</comment>
<accession>A0ABD1TIS4</accession>
<dbReference type="EMBL" id="JBFOLK010000005">
    <property type="protein sequence ID" value="KAL2512624.1"/>
    <property type="molecule type" value="Genomic_DNA"/>
</dbReference>
<sequence length="150" mass="17276">MRDENKKARVFSFDVAKADTILDRLYKDKQIKLSDKHTLPNPEQIKDKKYCKWHNAWSHTTNSCLVFRHVLQDAIESRRITFEAKKKMAVDENPFPRPLGINMITTGFKSGLPKFKLVVDNAEEDPEPHPSVFAHLKGKEGKRDEGILCA</sequence>
<name>A0ABD1TIS4_9LAMI</name>
<dbReference type="AlphaFoldDB" id="A0ABD1TIS4"/>
<proteinExistence type="predicted"/>
<evidence type="ECO:0000313" key="1">
    <source>
        <dbReference type="EMBL" id="KAL2512624.1"/>
    </source>
</evidence>
<organism evidence="1 2">
    <name type="scientific">Abeliophyllum distichum</name>
    <dbReference type="NCBI Taxonomy" id="126358"/>
    <lineage>
        <taxon>Eukaryota</taxon>
        <taxon>Viridiplantae</taxon>
        <taxon>Streptophyta</taxon>
        <taxon>Embryophyta</taxon>
        <taxon>Tracheophyta</taxon>
        <taxon>Spermatophyta</taxon>
        <taxon>Magnoliopsida</taxon>
        <taxon>eudicotyledons</taxon>
        <taxon>Gunneridae</taxon>
        <taxon>Pentapetalae</taxon>
        <taxon>asterids</taxon>
        <taxon>lamiids</taxon>
        <taxon>Lamiales</taxon>
        <taxon>Oleaceae</taxon>
        <taxon>Forsythieae</taxon>
        <taxon>Abeliophyllum</taxon>
    </lineage>
</organism>
<evidence type="ECO:0000313" key="2">
    <source>
        <dbReference type="Proteomes" id="UP001604336"/>
    </source>
</evidence>
<protein>
    <submittedName>
        <fullName evidence="1">Retroelement</fullName>
    </submittedName>
</protein>
<reference evidence="2" key="1">
    <citation type="submission" date="2024-07" db="EMBL/GenBank/DDBJ databases">
        <title>Two chromosome-level genome assemblies of Korean endemic species Abeliophyllum distichum and Forsythia ovata (Oleaceae).</title>
        <authorList>
            <person name="Jang H."/>
        </authorList>
    </citation>
    <scope>NUCLEOTIDE SEQUENCE [LARGE SCALE GENOMIC DNA]</scope>
</reference>